<reference evidence="4" key="1">
    <citation type="submission" date="2017-08" db="EMBL/GenBank/DDBJ databases">
        <title>Draft genome sequence of Lactococcus sp. strain Rs-Y01, isolated from the gut of the lower termite Reticulitermes speratus.</title>
        <authorList>
            <person name="Ohkuma M."/>
            <person name="Yuki M."/>
        </authorList>
    </citation>
    <scope>NUCLEOTIDE SEQUENCE [LARGE SCALE GENOMIC DNA]</scope>
    <source>
        <strain evidence="4">Rs-Y01</strain>
    </source>
</reference>
<dbReference type="EMBL" id="BEDT01000002">
    <property type="protein sequence ID" value="GAX47622.1"/>
    <property type="molecule type" value="Genomic_DNA"/>
</dbReference>
<dbReference type="CDD" id="cd05563">
    <property type="entry name" value="PTS_IIB_ascorbate"/>
    <property type="match status" value="1"/>
</dbReference>
<evidence type="ECO:0000313" key="3">
    <source>
        <dbReference type="EMBL" id="GAX47622.1"/>
    </source>
</evidence>
<dbReference type="InterPro" id="IPR003501">
    <property type="entry name" value="PTS_EIIB_2/3"/>
</dbReference>
<dbReference type="SUPFAM" id="SSF52794">
    <property type="entry name" value="PTS system IIB component-like"/>
    <property type="match status" value="1"/>
</dbReference>
<evidence type="ECO:0000256" key="1">
    <source>
        <dbReference type="ARBA" id="ARBA00022679"/>
    </source>
</evidence>
<organism evidence="3 4">
    <name type="scientific">Pseudolactococcus reticulitermitis</name>
    <dbReference type="NCBI Taxonomy" id="2025039"/>
    <lineage>
        <taxon>Bacteria</taxon>
        <taxon>Bacillati</taxon>
        <taxon>Bacillota</taxon>
        <taxon>Bacilli</taxon>
        <taxon>Lactobacillales</taxon>
        <taxon>Streptococcaceae</taxon>
        <taxon>Pseudolactococcus</taxon>
    </lineage>
</organism>
<dbReference type="Proteomes" id="UP000218689">
    <property type="component" value="Unassembled WGS sequence"/>
</dbReference>
<keyword evidence="1" id="KW-0808">Transferase</keyword>
<protein>
    <recommendedName>
        <fullName evidence="2">PTS EIIB type-2 domain-containing protein</fullName>
    </recommendedName>
</protein>
<proteinExistence type="predicted"/>
<sequence>MKLAAVCGSGLGSSFMVEMNIKTILKELGLEEVDVQHYDVGSAAPELADMFFVGGDLADSTTHLGNVTVLESIIDMDELREKVTAVVKAAGLLA</sequence>
<dbReference type="AlphaFoldDB" id="A0A224XCH2"/>
<comment type="caution">
    <text evidence="3">The sequence shown here is derived from an EMBL/GenBank/DDBJ whole genome shotgun (WGS) entry which is preliminary data.</text>
</comment>
<evidence type="ECO:0000313" key="4">
    <source>
        <dbReference type="Proteomes" id="UP000218689"/>
    </source>
</evidence>
<dbReference type="PROSITE" id="PS51099">
    <property type="entry name" value="PTS_EIIB_TYPE_2"/>
    <property type="match status" value="1"/>
</dbReference>
<dbReference type="InterPro" id="IPR013011">
    <property type="entry name" value="PTS_EIIB_2"/>
</dbReference>
<feature type="domain" description="PTS EIIB type-2" evidence="2">
    <location>
        <begin position="1"/>
        <end position="91"/>
    </location>
</feature>
<dbReference type="Gene3D" id="3.40.50.2300">
    <property type="match status" value="1"/>
</dbReference>
<evidence type="ECO:0000259" key="2">
    <source>
        <dbReference type="PROSITE" id="PS51099"/>
    </source>
</evidence>
<dbReference type="GO" id="GO:0009401">
    <property type="term" value="P:phosphoenolpyruvate-dependent sugar phosphotransferase system"/>
    <property type="evidence" value="ECO:0007669"/>
    <property type="project" value="InterPro"/>
</dbReference>
<name>A0A224XCH2_9LACT</name>
<gene>
    <name evidence="3" type="ORF">RsY01_1222</name>
</gene>
<accession>A0A224XCH2</accession>
<dbReference type="RefSeq" id="WP_094784656.1">
    <property type="nucleotide sequence ID" value="NZ_BEDT01000002.1"/>
</dbReference>
<dbReference type="OrthoDB" id="6603449at2"/>
<dbReference type="GO" id="GO:0008982">
    <property type="term" value="F:protein-N(PI)-phosphohistidine-sugar phosphotransferase activity"/>
    <property type="evidence" value="ECO:0007669"/>
    <property type="project" value="InterPro"/>
</dbReference>
<dbReference type="InterPro" id="IPR036095">
    <property type="entry name" value="PTS_EIIB-like_sf"/>
</dbReference>
<dbReference type="Pfam" id="PF02302">
    <property type="entry name" value="PTS_IIB"/>
    <property type="match status" value="1"/>
</dbReference>
<keyword evidence="4" id="KW-1185">Reference proteome</keyword>